<name>A0A9N9H484_9GLOM</name>
<gene>
    <name evidence="1" type="ORF">POCULU_LOCUS9772</name>
</gene>
<dbReference type="AlphaFoldDB" id="A0A9N9H484"/>
<dbReference type="Proteomes" id="UP000789572">
    <property type="component" value="Unassembled WGS sequence"/>
</dbReference>
<sequence length="46" mass="5130">AGLTCTSRNFLSNNFDHAMTTAQFHQPKQSLQLVAQEVNYKSSSLD</sequence>
<protein>
    <submittedName>
        <fullName evidence="1">3115_t:CDS:1</fullName>
    </submittedName>
</protein>
<accession>A0A9N9H484</accession>
<comment type="caution">
    <text evidence="1">The sequence shown here is derived from an EMBL/GenBank/DDBJ whole genome shotgun (WGS) entry which is preliminary data.</text>
</comment>
<keyword evidence="2" id="KW-1185">Reference proteome</keyword>
<feature type="non-terminal residue" evidence="1">
    <location>
        <position position="46"/>
    </location>
</feature>
<dbReference type="EMBL" id="CAJVPJ010004035">
    <property type="protein sequence ID" value="CAG8647630.1"/>
    <property type="molecule type" value="Genomic_DNA"/>
</dbReference>
<reference evidence="1" key="1">
    <citation type="submission" date="2021-06" db="EMBL/GenBank/DDBJ databases">
        <authorList>
            <person name="Kallberg Y."/>
            <person name="Tangrot J."/>
            <person name="Rosling A."/>
        </authorList>
    </citation>
    <scope>NUCLEOTIDE SEQUENCE</scope>
    <source>
        <strain evidence="1">IA702</strain>
    </source>
</reference>
<proteinExistence type="predicted"/>
<evidence type="ECO:0000313" key="2">
    <source>
        <dbReference type="Proteomes" id="UP000789572"/>
    </source>
</evidence>
<evidence type="ECO:0000313" key="1">
    <source>
        <dbReference type="EMBL" id="CAG8647630.1"/>
    </source>
</evidence>
<organism evidence="1 2">
    <name type="scientific">Paraglomus occultum</name>
    <dbReference type="NCBI Taxonomy" id="144539"/>
    <lineage>
        <taxon>Eukaryota</taxon>
        <taxon>Fungi</taxon>
        <taxon>Fungi incertae sedis</taxon>
        <taxon>Mucoromycota</taxon>
        <taxon>Glomeromycotina</taxon>
        <taxon>Glomeromycetes</taxon>
        <taxon>Paraglomerales</taxon>
        <taxon>Paraglomeraceae</taxon>
        <taxon>Paraglomus</taxon>
    </lineage>
</organism>